<organism evidence="2 3">
    <name type="scientific">Humibacillus xanthopallidus</name>
    <dbReference type="NCBI Taxonomy" id="412689"/>
    <lineage>
        <taxon>Bacteria</taxon>
        <taxon>Bacillati</taxon>
        <taxon>Actinomycetota</taxon>
        <taxon>Actinomycetes</taxon>
        <taxon>Micrococcales</taxon>
        <taxon>Intrasporangiaceae</taxon>
        <taxon>Humibacillus</taxon>
    </lineage>
</organism>
<keyword evidence="3" id="KW-1185">Reference proteome</keyword>
<dbReference type="Proteomes" id="UP000316747">
    <property type="component" value="Unassembled WGS sequence"/>
</dbReference>
<dbReference type="Pfam" id="PF13338">
    <property type="entry name" value="AbiEi_4"/>
    <property type="match status" value="1"/>
</dbReference>
<dbReference type="InterPro" id="IPR025159">
    <property type="entry name" value="AbiEi_N"/>
</dbReference>
<name>A0A543HV71_9MICO</name>
<reference evidence="2 3" key="1">
    <citation type="submission" date="2019-06" db="EMBL/GenBank/DDBJ databases">
        <title>Genome sequencing of plant associated microbes to promote plant fitness in Sorghum bicolor and Oryza sativa.</title>
        <authorList>
            <person name="Coleman-Derr D."/>
        </authorList>
    </citation>
    <scope>NUCLEOTIDE SEQUENCE [LARGE SCALE GENOMIC DNA]</scope>
    <source>
        <strain evidence="2 3">KV-663</strain>
    </source>
</reference>
<gene>
    <name evidence="2" type="ORF">FBY41_2255</name>
</gene>
<sequence>MPSILLRMDPRLHALAGRQDGAFSAAEAAAHGVDHTELRRAVRSGELVRPRRAAYVDGVRWRDADPDERFRLLVRAVTHTREGDVVSHHAALALHGLPLWGHDTGRVDLLSEVAQVVRRTGVHLHPRGGVRPVHIGSLAVVPVARAIVRTALTMGRDCAVVAGDAALHRETVTVEELLEEVALISPHEGRGRALDAVMRMDPLAESVGESRTRLILQDLGLSYESQVWITDAAGNPVARVDFLVEGVVLEFDGRVKYRGEGENAAETVWAEKRREDVIRRLGHPVERVIWDELPRPGRLGARIRAARPAIRIRRGEQHRPPVPPDAA</sequence>
<dbReference type="AlphaFoldDB" id="A0A543HV71"/>
<evidence type="ECO:0000313" key="3">
    <source>
        <dbReference type="Proteomes" id="UP000316747"/>
    </source>
</evidence>
<feature type="domain" description="AbiEi antitoxin N-terminal" evidence="1">
    <location>
        <begin position="12"/>
        <end position="55"/>
    </location>
</feature>
<evidence type="ECO:0000313" key="2">
    <source>
        <dbReference type="EMBL" id="TQM62226.1"/>
    </source>
</evidence>
<dbReference type="EMBL" id="VFPM01000002">
    <property type="protein sequence ID" value="TQM62226.1"/>
    <property type="molecule type" value="Genomic_DNA"/>
</dbReference>
<comment type="caution">
    <text evidence="2">The sequence shown here is derived from an EMBL/GenBank/DDBJ whole genome shotgun (WGS) entry which is preliminary data.</text>
</comment>
<proteinExistence type="predicted"/>
<protein>
    <submittedName>
        <fullName evidence="2">Putative AbiEi antitoxin of type IV toxin-antitoxin system</fullName>
    </submittedName>
</protein>
<evidence type="ECO:0000259" key="1">
    <source>
        <dbReference type="Pfam" id="PF13338"/>
    </source>
</evidence>
<accession>A0A543HV71</accession>